<name>C4JPK2_UNCRE</name>
<dbReference type="KEGG" id="ure:UREG_03174"/>
<sequence length="476" mass="53204">MEPAVDAETLFDYLGKRYEDAYVNSPQLEAVVQDVLKQLKPGSRILDIGCGTGKPVAAMLAAAGHSVHGIDVSEEMLKIARAQVPGTFEKMDMRKFVPSYKFDAIFAIYSLFQISPSETHAMASRFAEWLQGDGGILVLGVGVTPSTSLNKVLIEDKIWNSVRWVGKPWMTKTTDETLMSRQGWRDLLRGTGLVIEAETSYTFHPDDSEHKVPEDTYLLVAKRLPLVCPFLGPYPHPEVHSKSRTRNASAWKEFQSRFAFEAGQEAILDPLKDGTKILDIGDGLGCILKEAVDIVSKATKAPLHTLGNLPFADRSFDTAFALLTLDYADDLEKTLQEIARVTDITNPNSRIIVVQSAPESESQKLMSAICTPLSAQDEARHQGYILHTGALDVLPKMGFGDVCARRVRSNLHFREEEIPRQYDRAAELFAGLWYREDPNFEQMKEALMPQLKLMFKDHPNIIRSELVVLLARPTQK</sequence>
<feature type="domain" description="Methyltransferase type 11" evidence="1">
    <location>
        <begin position="305"/>
        <end position="342"/>
    </location>
</feature>
<dbReference type="InterPro" id="IPR041698">
    <property type="entry name" value="Methyltransf_25"/>
</dbReference>
<accession>C4JPK2</accession>
<protein>
    <recommendedName>
        <fullName evidence="5">Methyltransferase domain-containing protein</fullName>
    </recommendedName>
</protein>
<dbReference type="CDD" id="cd02440">
    <property type="entry name" value="AdoMet_MTases"/>
    <property type="match status" value="1"/>
</dbReference>
<dbReference type="OMA" id="NEPAWRR"/>
<dbReference type="eggNOG" id="ENOG502SPNS">
    <property type="taxonomic scope" value="Eukaryota"/>
</dbReference>
<evidence type="ECO:0008006" key="5">
    <source>
        <dbReference type="Google" id="ProtNLM"/>
    </source>
</evidence>
<dbReference type="InParanoid" id="C4JPK2"/>
<proteinExistence type="predicted"/>
<keyword evidence="4" id="KW-1185">Reference proteome</keyword>
<reference evidence="4" key="1">
    <citation type="journal article" date="2009" name="Genome Res.">
        <title>Comparative genomic analyses of the human fungal pathogens Coccidioides and their relatives.</title>
        <authorList>
            <person name="Sharpton T.J."/>
            <person name="Stajich J.E."/>
            <person name="Rounsley S.D."/>
            <person name="Gardner M.J."/>
            <person name="Wortman J.R."/>
            <person name="Jordar V.S."/>
            <person name="Maiti R."/>
            <person name="Kodira C.D."/>
            <person name="Neafsey D.E."/>
            <person name="Zeng Q."/>
            <person name="Hung C.-Y."/>
            <person name="McMahan C."/>
            <person name="Muszewska A."/>
            <person name="Grynberg M."/>
            <person name="Mandel M.A."/>
            <person name="Kellner E.M."/>
            <person name="Barker B.M."/>
            <person name="Galgiani J.N."/>
            <person name="Orbach M.J."/>
            <person name="Kirkland T.N."/>
            <person name="Cole G.T."/>
            <person name="Henn M.R."/>
            <person name="Birren B.W."/>
            <person name="Taylor J.W."/>
        </authorList>
    </citation>
    <scope>NUCLEOTIDE SEQUENCE [LARGE SCALE GENOMIC DNA]</scope>
    <source>
        <strain evidence="4">UAMH 1704</strain>
    </source>
</reference>
<dbReference type="PANTHER" id="PTHR43591:SF110">
    <property type="entry name" value="RHODANESE DOMAIN-CONTAINING PROTEIN"/>
    <property type="match status" value="1"/>
</dbReference>
<dbReference type="Proteomes" id="UP000002058">
    <property type="component" value="Unassembled WGS sequence"/>
</dbReference>
<dbReference type="Gene3D" id="3.40.50.150">
    <property type="entry name" value="Vaccinia Virus protein VP39"/>
    <property type="match status" value="2"/>
</dbReference>
<dbReference type="InterPro" id="IPR013216">
    <property type="entry name" value="Methyltransf_11"/>
</dbReference>
<evidence type="ECO:0000313" key="4">
    <source>
        <dbReference type="Proteomes" id="UP000002058"/>
    </source>
</evidence>
<evidence type="ECO:0000313" key="3">
    <source>
        <dbReference type="EMBL" id="EEP78328.1"/>
    </source>
</evidence>
<dbReference type="VEuPathDB" id="FungiDB:UREG_03174"/>
<gene>
    <name evidence="3" type="ORF">UREG_03174</name>
</gene>
<dbReference type="AlphaFoldDB" id="C4JPK2"/>
<dbReference type="Pfam" id="PF08241">
    <property type="entry name" value="Methyltransf_11"/>
    <property type="match status" value="1"/>
</dbReference>
<dbReference type="Pfam" id="PF13649">
    <property type="entry name" value="Methyltransf_25"/>
    <property type="match status" value="1"/>
</dbReference>
<dbReference type="EMBL" id="CH476616">
    <property type="protein sequence ID" value="EEP78328.1"/>
    <property type="molecule type" value="Genomic_DNA"/>
</dbReference>
<dbReference type="HOGENOM" id="CLU_049332_1_0_1"/>
<feature type="domain" description="Methyltransferase" evidence="2">
    <location>
        <begin position="45"/>
        <end position="134"/>
    </location>
</feature>
<dbReference type="PANTHER" id="PTHR43591">
    <property type="entry name" value="METHYLTRANSFERASE"/>
    <property type="match status" value="1"/>
</dbReference>
<dbReference type="GO" id="GO:0008757">
    <property type="term" value="F:S-adenosylmethionine-dependent methyltransferase activity"/>
    <property type="evidence" value="ECO:0007669"/>
    <property type="project" value="InterPro"/>
</dbReference>
<dbReference type="RefSeq" id="XP_002543657.1">
    <property type="nucleotide sequence ID" value="XM_002543611.1"/>
</dbReference>
<evidence type="ECO:0000259" key="2">
    <source>
        <dbReference type="Pfam" id="PF13649"/>
    </source>
</evidence>
<dbReference type="GeneID" id="8437805"/>
<organism evidence="3 4">
    <name type="scientific">Uncinocarpus reesii (strain UAMH 1704)</name>
    <dbReference type="NCBI Taxonomy" id="336963"/>
    <lineage>
        <taxon>Eukaryota</taxon>
        <taxon>Fungi</taxon>
        <taxon>Dikarya</taxon>
        <taxon>Ascomycota</taxon>
        <taxon>Pezizomycotina</taxon>
        <taxon>Eurotiomycetes</taxon>
        <taxon>Eurotiomycetidae</taxon>
        <taxon>Onygenales</taxon>
        <taxon>Onygenaceae</taxon>
        <taxon>Uncinocarpus</taxon>
    </lineage>
</organism>
<dbReference type="SUPFAM" id="SSF53335">
    <property type="entry name" value="S-adenosyl-L-methionine-dependent methyltransferases"/>
    <property type="match status" value="2"/>
</dbReference>
<dbReference type="InterPro" id="IPR029063">
    <property type="entry name" value="SAM-dependent_MTases_sf"/>
</dbReference>
<dbReference type="OrthoDB" id="540004at2759"/>
<evidence type="ECO:0000259" key="1">
    <source>
        <dbReference type="Pfam" id="PF08241"/>
    </source>
</evidence>